<organism evidence="1 2">
    <name type="scientific">Bradyrhizobium erythrophlei</name>
    <dbReference type="NCBI Taxonomy" id="1437360"/>
    <lineage>
        <taxon>Bacteria</taxon>
        <taxon>Pseudomonadati</taxon>
        <taxon>Pseudomonadota</taxon>
        <taxon>Alphaproteobacteria</taxon>
        <taxon>Hyphomicrobiales</taxon>
        <taxon>Nitrobacteraceae</taxon>
        <taxon>Bradyrhizobium</taxon>
    </lineage>
</organism>
<reference evidence="1 2" key="1">
    <citation type="submission" date="2016-11" db="EMBL/GenBank/DDBJ databases">
        <authorList>
            <person name="Jaros S."/>
            <person name="Januszkiewicz K."/>
            <person name="Wedrychowicz H."/>
        </authorList>
    </citation>
    <scope>NUCLEOTIDE SEQUENCE [LARGE SCALE GENOMIC DNA]</scope>
    <source>
        <strain evidence="1 2">GAS242</strain>
    </source>
</reference>
<dbReference type="Gene3D" id="2.40.50.140">
    <property type="entry name" value="Nucleic acid-binding proteins"/>
    <property type="match status" value="1"/>
</dbReference>
<dbReference type="EMBL" id="LT670818">
    <property type="protein sequence ID" value="SHH47865.1"/>
    <property type="molecule type" value="Genomic_DNA"/>
</dbReference>
<evidence type="ECO:0000313" key="1">
    <source>
        <dbReference type="EMBL" id="SHH47865.1"/>
    </source>
</evidence>
<protein>
    <submittedName>
        <fullName evidence="1">Uncharacterized protein</fullName>
    </submittedName>
</protein>
<sequence>MTTYFFSGIAKWASRKPGKFDKYTIDMYFDDESLALFKTSGIRVSPKTDNDGDTFYKLSRHIDLTKKDGTKIDLGPPKFLNPDGTEFAGNVGNGSTVTIKVDVYDTGAGKGHRWEALRVDELVEYNPTTAVNAPAVGLPF</sequence>
<accession>A0A1M5TAQ2</accession>
<dbReference type="Proteomes" id="UP000190675">
    <property type="component" value="Chromosome I"/>
</dbReference>
<gene>
    <name evidence="1" type="ORF">SAMN05444169_7652</name>
</gene>
<dbReference type="RefSeq" id="WP_079570822.1">
    <property type="nucleotide sequence ID" value="NZ_LT670818.1"/>
</dbReference>
<name>A0A1M5TAQ2_9BRAD</name>
<dbReference type="AlphaFoldDB" id="A0A1M5TAQ2"/>
<proteinExistence type="predicted"/>
<evidence type="ECO:0000313" key="2">
    <source>
        <dbReference type="Proteomes" id="UP000190675"/>
    </source>
</evidence>
<dbReference type="InterPro" id="IPR012340">
    <property type="entry name" value="NA-bd_OB-fold"/>
</dbReference>